<feature type="compositionally biased region" description="Low complexity" evidence="1">
    <location>
        <begin position="48"/>
        <end position="75"/>
    </location>
</feature>
<evidence type="ECO:0000313" key="5">
    <source>
        <dbReference type="Proteomes" id="UP000681340"/>
    </source>
</evidence>
<feature type="domain" description="Alpha-L-arabinofuranosidase B arabinose-binding" evidence="3">
    <location>
        <begin position="125"/>
        <end position="233"/>
    </location>
</feature>
<keyword evidence="5" id="KW-1185">Reference proteome</keyword>
<comment type="caution">
    <text evidence="4">The sequence shown here is derived from an EMBL/GenBank/DDBJ whole genome shotgun (WGS) entry which is preliminary data.</text>
</comment>
<dbReference type="InterPro" id="IPR036195">
    <property type="entry name" value="AbfB_ABD_sf"/>
</dbReference>
<feature type="region of interest" description="Disordered" evidence="1">
    <location>
        <begin position="25"/>
        <end position="105"/>
    </location>
</feature>
<dbReference type="EMBL" id="BOQL01000011">
    <property type="protein sequence ID" value="GIM64486.1"/>
    <property type="molecule type" value="Genomic_DNA"/>
</dbReference>
<evidence type="ECO:0000259" key="3">
    <source>
        <dbReference type="Pfam" id="PF05270"/>
    </source>
</evidence>
<dbReference type="GO" id="GO:0046373">
    <property type="term" value="P:L-arabinose metabolic process"/>
    <property type="evidence" value="ECO:0007669"/>
    <property type="project" value="InterPro"/>
</dbReference>
<dbReference type="SUPFAM" id="SSF110221">
    <property type="entry name" value="AbfB domain"/>
    <property type="match status" value="1"/>
</dbReference>
<dbReference type="Gene3D" id="2.80.10.50">
    <property type="match status" value="1"/>
</dbReference>
<evidence type="ECO:0000256" key="2">
    <source>
        <dbReference type="SAM" id="SignalP"/>
    </source>
</evidence>
<proteinExistence type="predicted"/>
<feature type="signal peptide" evidence="2">
    <location>
        <begin position="1"/>
        <end position="21"/>
    </location>
</feature>
<sequence>MAFCAAVAALLLIGVALTQFGARPAPSAGRHELPPPAAPALPPPVATPVPAAGTRSSAPEPARSAPRPPATTTVAARRERPPAAAVGTSVTTRKPSREAAQTPAVTLRAGAAVSLELADAPGYRIRHRDFRGRADRIGPDSSALDRADARFVVRPGLADSGCVSFEASNYPGRFLRHRDFRIRLDSADRTRLFDRDATFCPETRSRAGVVALRSHNYPDRFLTEDRSLLGLTPATTGTATQFVVRPPL</sequence>
<organism evidence="4 5">
    <name type="scientific">Actinoplanes auranticolor</name>
    <dbReference type="NCBI Taxonomy" id="47988"/>
    <lineage>
        <taxon>Bacteria</taxon>
        <taxon>Bacillati</taxon>
        <taxon>Actinomycetota</taxon>
        <taxon>Actinomycetes</taxon>
        <taxon>Micromonosporales</taxon>
        <taxon>Micromonosporaceae</taxon>
        <taxon>Actinoplanes</taxon>
    </lineage>
</organism>
<dbReference type="Proteomes" id="UP000681340">
    <property type="component" value="Unassembled WGS sequence"/>
</dbReference>
<dbReference type="CDD" id="cd23399">
    <property type="entry name" value="beta-trefoil_ABD_ABFB"/>
    <property type="match status" value="1"/>
</dbReference>
<dbReference type="Pfam" id="PF05270">
    <property type="entry name" value="AbfB"/>
    <property type="match status" value="1"/>
</dbReference>
<feature type="chain" id="PRO_5039196852" description="Alpha-L-arabinofuranosidase B arabinose-binding domain-containing protein" evidence="2">
    <location>
        <begin position="22"/>
        <end position="248"/>
    </location>
</feature>
<accession>A0A919VGT2</accession>
<dbReference type="AlphaFoldDB" id="A0A919VGT2"/>
<dbReference type="InterPro" id="IPR007934">
    <property type="entry name" value="AbfB_ABD"/>
</dbReference>
<evidence type="ECO:0000256" key="1">
    <source>
        <dbReference type="SAM" id="MobiDB-lite"/>
    </source>
</evidence>
<feature type="compositionally biased region" description="Pro residues" evidence="1">
    <location>
        <begin position="34"/>
        <end position="47"/>
    </location>
</feature>
<reference evidence="4" key="1">
    <citation type="submission" date="2021-03" db="EMBL/GenBank/DDBJ databases">
        <title>Whole genome shotgun sequence of Actinoplanes auranticolor NBRC 12245.</title>
        <authorList>
            <person name="Komaki H."/>
            <person name="Tamura T."/>
        </authorList>
    </citation>
    <scope>NUCLEOTIDE SEQUENCE</scope>
    <source>
        <strain evidence="4">NBRC 12245</strain>
    </source>
</reference>
<gene>
    <name evidence="4" type="ORF">Aau02nite_10690</name>
</gene>
<dbReference type="GO" id="GO:0046556">
    <property type="term" value="F:alpha-L-arabinofuranosidase activity"/>
    <property type="evidence" value="ECO:0007669"/>
    <property type="project" value="InterPro"/>
</dbReference>
<protein>
    <recommendedName>
        <fullName evidence="3">Alpha-L-arabinofuranosidase B arabinose-binding domain-containing protein</fullName>
    </recommendedName>
</protein>
<name>A0A919VGT2_9ACTN</name>
<dbReference type="RefSeq" id="WP_212987182.1">
    <property type="nucleotide sequence ID" value="NZ_BAABEA010000051.1"/>
</dbReference>
<keyword evidence="2" id="KW-0732">Signal</keyword>
<evidence type="ECO:0000313" key="4">
    <source>
        <dbReference type="EMBL" id="GIM64486.1"/>
    </source>
</evidence>